<evidence type="ECO:0000256" key="3">
    <source>
        <dbReference type="ARBA" id="ARBA00019870"/>
    </source>
</evidence>
<dbReference type="InterPro" id="IPR011011">
    <property type="entry name" value="Znf_FYVE_PHD"/>
</dbReference>
<feature type="region of interest" description="Disordered" evidence="8">
    <location>
        <begin position="528"/>
        <end position="554"/>
    </location>
</feature>
<sequence>MESIRKWFYKPKKGDRSLLAQFFYADDELNAVAAELDSFDGKKDPQRCTALVNHLRQCQDKVLTICIKIMDELIPGERASRDFRVKFPDDVIQDNLAGQLWFGAECLSAGSSIMNREAESGAMRPLARALTKSLERVRGLLRDASLCGDQTPPCLRNLISSLCTFDHLLAEFELRYVSAMVPVKTAHEYELQQLVVVLFSETLQRALVKGLLTQEMVDDYDPALMFTIPRLAIVSGLLFYPYMSPLSLDQNATDMSDMFRPFRSLLMKIRELLLTLSNKELLTLERMLCSSDEVKFDEKLSIKNQQLSCQETSDEDSECLSSSTAELVRDNNVTTTPTTATPVTTIEHCGTKGFPPTPPSSPQDLINNNSNHCNPSTKRGSFGSTIISTNNVVNLQSDNESKNQTGNRQQLQQYDCGGLESSSGSMPDVDFTESLATATEALTEILVKSTNAEREIGRNNGSGAAVVVVVVQDDNGNENVPSPQLNPTKQHHAVPNVSSSSTQTECPPSSSYRVCCCNNWNRWKSTTVDNKRDRSSSIRCQSPSGGRGSGGRVRCCHHHHRRKKTNITAAASNRCGGNESCSSSSSSGETKAHDKVTVVTAVSTKYTKSWRELRKATSADGKRSAEVVICRLQTTDCCNVARCGGIKPTIKKHETCSSCSSCTTSSADESDESITDSTSTDSSCNYSLRRQKARAKFRSDEDLLHRLFVCISGVADQLQTNFAGDLRNILKAVFLMSNSNCGNDSQQNSEVIPVINNPATVIDIENGEEALVWRGETMINDVLSTSTETPPPWVPDNEAPVCMSCKAIFTVVRRRHHCRNCGKVFCSRCSSNSVPLPRFGHLKPVRVCNRCFIYQVTPFTLEHSIGPVPIVLQS</sequence>
<dbReference type="PROSITE" id="PS50178">
    <property type="entry name" value="ZF_FYVE"/>
    <property type="match status" value="1"/>
</dbReference>
<evidence type="ECO:0000256" key="1">
    <source>
        <dbReference type="ARBA" id="ARBA00003580"/>
    </source>
</evidence>
<dbReference type="InterPro" id="IPR013083">
    <property type="entry name" value="Znf_RING/FYVE/PHD"/>
</dbReference>
<dbReference type="PANTHER" id="PTHR46465">
    <property type="entry name" value="LATERAL SIGNALING TARGET PROTEIN 2 HOMOLOG"/>
    <property type="match status" value="1"/>
</dbReference>
<organism evidence="10">
    <name type="scientific">Schizaphis graminum</name>
    <name type="common">Green bug aphid</name>
    <dbReference type="NCBI Taxonomy" id="13262"/>
    <lineage>
        <taxon>Eukaryota</taxon>
        <taxon>Metazoa</taxon>
        <taxon>Ecdysozoa</taxon>
        <taxon>Arthropoda</taxon>
        <taxon>Hexapoda</taxon>
        <taxon>Insecta</taxon>
        <taxon>Pterygota</taxon>
        <taxon>Neoptera</taxon>
        <taxon>Paraneoptera</taxon>
        <taxon>Hemiptera</taxon>
        <taxon>Sternorrhyncha</taxon>
        <taxon>Aphidomorpha</taxon>
        <taxon>Aphidoidea</taxon>
        <taxon>Aphididae</taxon>
        <taxon>Aphidini</taxon>
        <taxon>Schizaphis</taxon>
    </lineage>
</organism>
<feature type="domain" description="FYVE-type" evidence="9">
    <location>
        <begin position="796"/>
        <end position="856"/>
    </location>
</feature>
<accession>A0A2S2NDN2</accession>
<feature type="compositionally biased region" description="Low complexity" evidence="8">
    <location>
        <begin position="333"/>
        <end position="345"/>
    </location>
</feature>
<feature type="compositionally biased region" description="Low complexity" evidence="8">
    <location>
        <begin position="675"/>
        <end position="684"/>
    </location>
</feature>
<evidence type="ECO:0000256" key="6">
    <source>
        <dbReference type="ARBA" id="ARBA00022833"/>
    </source>
</evidence>
<comment type="function">
    <text evidence="1">Negative regulator of epidermal growth factor receptor (EGFR) signaling.</text>
</comment>
<feature type="region of interest" description="Disordered" evidence="8">
    <location>
        <begin position="657"/>
        <end position="684"/>
    </location>
</feature>
<comment type="similarity">
    <text evidence="2">Belongs to the lst-2 family.</text>
</comment>
<evidence type="ECO:0000256" key="7">
    <source>
        <dbReference type="PROSITE-ProRule" id="PRU00091"/>
    </source>
</evidence>
<evidence type="ECO:0000259" key="9">
    <source>
        <dbReference type="PROSITE" id="PS50178"/>
    </source>
</evidence>
<dbReference type="GO" id="GO:0031901">
    <property type="term" value="C:early endosome membrane"/>
    <property type="evidence" value="ECO:0007669"/>
    <property type="project" value="TreeGrafter"/>
</dbReference>
<feature type="compositionally biased region" description="Low complexity" evidence="8">
    <location>
        <begin position="657"/>
        <end position="667"/>
    </location>
</feature>
<evidence type="ECO:0000256" key="2">
    <source>
        <dbReference type="ARBA" id="ARBA00008755"/>
    </source>
</evidence>
<feature type="region of interest" description="Disordered" evidence="8">
    <location>
        <begin position="328"/>
        <end position="381"/>
    </location>
</feature>
<feature type="compositionally biased region" description="Polar residues" evidence="8">
    <location>
        <begin position="362"/>
        <end position="381"/>
    </location>
</feature>
<name>A0A2S2NDN2_SCHGA</name>
<dbReference type="InterPro" id="IPR051118">
    <property type="entry name" value="LST-2"/>
</dbReference>
<reference evidence="10" key="1">
    <citation type="submission" date="2018-04" db="EMBL/GenBank/DDBJ databases">
        <title>Transcriptome of Schizaphis graminum biotype I.</title>
        <authorList>
            <person name="Scully E.D."/>
            <person name="Geib S.M."/>
            <person name="Palmer N.A."/>
            <person name="Koch K."/>
            <person name="Bradshaw J."/>
            <person name="Heng-Moss T."/>
            <person name="Sarath G."/>
        </authorList>
    </citation>
    <scope>NUCLEOTIDE SEQUENCE</scope>
</reference>
<dbReference type="SUPFAM" id="SSF57903">
    <property type="entry name" value="FYVE/PHD zinc finger"/>
    <property type="match status" value="1"/>
</dbReference>
<dbReference type="EMBL" id="GGMR01002609">
    <property type="protein sequence ID" value="MBY15228.1"/>
    <property type="molecule type" value="Transcribed_RNA"/>
</dbReference>
<keyword evidence="6" id="KW-0862">Zinc</keyword>
<dbReference type="SMART" id="SM00064">
    <property type="entry name" value="FYVE"/>
    <property type="match status" value="1"/>
</dbReference>
<keyword evidence="5 7" id="KW-0863">Zinc-finger</keyword>
<dbReference type="Pfam" id="PF01363">
    <property type="entry name" value="FYVE"/>
    <property type="match status" value="1"/>
</dbReference>
<dbReference type="PANTHER" id="PTHR46465:SF2">
    <property type="entry name" value="LATERAL SIGNALING TARGET PROTEIN 2 HOMOLOG"/>
    <property type="match status" value="1"/>
</dbReference>
<feature type="compositionally biased region" description="Polar residues" evidence="8">
    <location>
        <begin position="477"/>
        <end position="488"/>
    </location>
</feature>
<feature type="compositionally biased region" description="Polar residues" evidence="8">
    <location>
        <begin position="496"/>
        <end position="505"/>
    </location>
</feature>
<proteinExistence type="inferred from homology"/>
<dbReference type="InterPro" id="IPR043269">
    <property type="entry name" value="FYVE_LST2"/>
</dbReference>
<evidence type="ECO:0000256" key="4">
    <source>
        <dbReference type="ARBA" id="ARBA00022723"/>
    </source>
</evidence>
<keyword evidence="4" id="KW-0479">Metal-binding</keyword>
<dbReference type="InterPro" id="IPR000306">
    <property type="entry name" value="Znf_FYVE"/>
</dbReference>
<dbReference type="Gene3D" id="3.30.40.10">
    <property type="entry name" value="Zinc/RING finger domain, C3HC4 (zinc finger)"/>
    <property type="match status" value="1"/>
</dbReference>
<evidence type="ECO:0000256" key="8">
    <source>
        <dbReference type="SAM" id="MobiDB-lite"/>
    </source>
</evidence>
<gene>
    <name evidence="10" type="primary">zfyve28</name>
    <name evidence="10" type="ORF">g.45350</name>
</gene>
<dbReference type="CDD" id="cd15731">
    <property type="entry name" value="FYVE_LST2"/>
    <property type="match status" value="1"/>
</dbReference>
<dbReference type="InterPro" id="IPR017455">
    <property type="entry name" value="Znf_FYVE-rel"/>
</dbReference>
<evidence type="ECO:0000256" key="5">
    <source>
        <dbReference type="ARBA" id="ARBA00022771"/>
    </source>
</evidence>
<dbReference type="AlphaFoldDB" id="A0A2S2NDN2"/>
<protein>
    <recommendedName>
        <fullName evidence="3">Lateral signaling target protein 2 homolog</fullName>
    </recommendedName>
</protein>
<feature type="region of interest" description="Disordered" evidence="8">
    <location>
        <begin position="475"/>
        <end position="505"/>
    </location>
</feature>
<dbReference type="GO" id="GO:0008270">
    <property type="term" value="F:zinc ion binding"/>
    <property type="evidence" value="ECO:0007669"/>
    <property type="project" value="UniProtKB-KW"/>
</dbReference>
<evidence type="ECO:0000313" key="10">
    <source>
        <dbReference type="EMBL" id="MBY15228.1"/>
    </source>
</evidence>